<reference evidence="2 3" key="1">
    <citation type="journal article" date="2024" name="Commun. Biol.">
        <title>Comparative genomic analysis of thermophilic fungi reveals convergent evolutionary adaptations and gene losses.</title>
        <authorList>
            <person name="Steindorff A.S."/>
            <person name="Aguilar-Pontes M.V."/>
            <person name="Robinson A.J."/>
            <person name="Andreopoulos B."/>
            <person name="LaButti K."/>
            <person name="Kuo A."/>
            <person name="Mondo S."/>
            <person name="Riley R."/>
            <person name="Otillar R."/>
            <person name="Haridas S."/>
            <person name="Lipzen A."/>
            <person name="Grimwood J."/>
            <person name="Schmutz J."/>
            <person name="Clum A."/>
            <person name="Reid I.D."/>
            <person name="Moisan M.C."/>
            <person name="Butler G."/>
            <person name="Nguyen T.T.M."/>
            <person name="Dewar K."/>
            <person name="Conant G."/>
            <person name="Drula E."/>
            <person name="Henrissat B."/>
            <person name="Hansel C."/>
            <person name="Singer S."/>
            <person name="Hutchinson M.I."/>
            <person name="de Vries R.P."/>
            <person name="Natvig D.O."/>
            <person name="Powell A.J."/>
            <person name="Tsang A."/>
            <person name="Grigoriev I.V."/>
        </authorList>
    </citation>
    <scope>NUCLEOTIDE SEQUENCE [LARGE SCALE GENOMIC DNA]</scope>
    <source>
        <strain evidence="2 3">ATCC 22073</strain>
    </source>
</reference>
<name>A0ABR4D4P9_9PEZI</name>
<dbReference type="GeneID" id="98127793"/>
<dbReference type="EMBL" id="JAZGUE010000006">
    <property type="protein sequence ID" value="KAL2265338.1"/>
    <property type="molecule type" value="Genomic_DNA"/>
</dbReference>
<protein>
    <submittedName>
        <fullName evidence="2">Uncharacterized protein</fullName>
    </submittedName>
</protein>
<feature type="compositionally biased region" description="Basic and acidic residues" evidence="1">
    <location>
        <begin position="92"/>
        <end position="116"/>
    </location>
</feature>
<comment type="caution">
    <text evidence="2">The sequence shown here is derived from an EMBL/GenBank/DDBJ whole genome shotgun (WGS) entry which is preliminary data.</text>
</comment>
<proteinExistence type="predicted"/>
<evidence type="ECO:0000256" key="1">
    <source>
        <dbReference type="SAM" id="MobiDB-lite"/>
    </source>
</evidence>
<organism evidence="2 3">
    <name type="scientific">Remersonia thermophila</name>
    <dbReference type="NCBI Taxonomy" id="72144"/>
    <lineage>
        <taxon>Eukaryota</taxon>
        <taxon>Fungi</taxon>
        <taxon>Dikarya</taxon>
        <taxon>Ascomycota</taxon>
        <taxon>Pezizomycotina</taxon>
        <taxon>Sordariomycetes</taxon>
        <taxon>Sordariomycetidae</taxon>
        <taxon>Sordariales</taxon>
        <taxon>Sordariales incertae sedis</taxon>
        <taxon>Remersonia</taxon>
    </lineage>
</organism>
<sequence length="116" mass="12907">MAPRALFTVLRPSTASLSIIPRRSIATITRPLCEPLKENTTSDPPSSADIERHKKDSLDKQRSGQAEWKSELASVSEECVKADQEEIAGPEAIKKLQERTKGVPEATRKHMEEVKI</sequence>
<feature type="region of interest" description="Disordered" evidence="1">
    <location>
        <begin position="34"/>
        <end position="73"/>
    </location>
</feature>
<evidence type="ECO:0000313" key="2">
    <source>
        <dbReference type="EMBL" id="KAL2265338.1"/>
    </source>
</evidence>
<evidence type="ECO:0000313" key="3">
    <source>
        <dbReference type="Proteomes" id="UP001600064"/>
    </source>
</evidence>
<keyword evidence="3" id="KW-1185">Reference proteome</keyword>
<dbReference type="RefSeq" id="XP_070864065.1">
    <property type="nucleotide sequence ID" value="XM_071013149.1"/>
</dbReference>
<feature type="compositionally biased region" description="Basic and acidic residues" evidence="1">
    <location>
        <begin position="49"/>
        <end position="62"/>
    </location>
</feature>
<accession>A0ABR4D4P9</accession>
<feature type="region of interest" description="Disordered" evidence="1">
    <location>
        <begin position="91"/>
        <end position="116"/>
    </location>
</feature>
<dbReference type="Proteomes" id="UP001600064">
    <property type="component" value="Unassembled WGS sequence"/>
</dbReference>
<gene>
    <name evidence="2" type="ORF">VTJ83DRAFT_6438</name>
</gene>